<name>A0AAV5AT41_9AGAM</name>
<evidence type="ECO:0000313" key="1">
    <source>
        <dbReference type="EMBL" id="GJJ15926.1"/>
    </source>
</evidence>
<protein>
    <submittedName>
        <fullName evidence="1">Uncharacterized protein</fullName>
    </submittedName>
</protein>
<dbReference type="Proteomes" id="UP001050691">
    <property type="component" value="Unassembled WGS sequence"/>
</dbReference>
<gene>
    <name evidence="1" type="ORF">Clacol_010205</name>
</gene>
<keyword evidence="2" id="KW-1185">Reference proteome</keyword>
<proteinExistence type="predicted"/>
<dbReference type="EMBL" id="BPWL01000011">
    <property type="protein sequence ID" value="GJJ15926.1"/>
    <property type="molecule type" value="Genomic_DNA"/>
</dbReference>
<reference evidence="1" key="1">
    <citation type="submission" date="2021-10" db="EMBL/GenBank/DDBJ databases">
        <title>De novo Genome Assembly of Clathrus columnatus (Basidiomycota, Fungi) Using Illumina and Nanopore Sequence Data.</title>
        <authorList>
            <person name="Ogiso-Tanaka E."/>
            <person name="Itagaki H."/>
            <person name="Hosoya T."/>
            <person name="Hosaka K."/>
        </authorList>
    </citation>
    <scope>NUCLEOTIDE SEQUENCE</scope>
    <source>
        <strain evidence="1">MO-923</strain>
    </source>
</reference>
<sequence>MSYPFPPGAYKIVNFQNGDINTIIPGEVIPVVADPNAAIFTVSDYKPAPGETFGFEIHHLVNILKGGQPANLRLDNVLESGAVPSDKGIVAIFNNAVPNVTVDIDQDHPINRALRAHINAGRGASLSDLTQKLKILAEHHPDCFWYFNKQD</sequence>
<comment type="caution">
    <text evidence="1">The sequence shown here is derived from an EMBL/GenBank/DDBJ whole genome shotgun (WGS) entry which is preliminary data.</text>
</comment>
<organism evidence="1 2">
    <name type="scientific">Clathrus columnatus</name>
    <dbReference type="NCBI Taxonomy" id="1419009"/>
    <lineage>
        <taxon>Eukaryota</taxon>
        <taxon>Fungi</taxon>
        <taxon>Dikarya</taxon>
        <taxon>Basidiomycota</taxon>
        <taxon>Agaricomycotina</taxon>
        <taxon>Agaricomycetes</taxon>
        <taxon>Phallomycetidae</taxon>
        <taxon>Phallales</taxon>
        <taxon>Clathraceae</taxon>
        <taxon>Clathrus</taxon>
    </lineage>
</organism>
<dbReference type="AlphaFoldDB" id="A0AAV5AT41"/>
<evidence type="ECO:0000313" key="2">
    <source>
        <dbReference type="Proteomes" id="UP001050691"/>
    </source>
</evidence>
<accession>A0AAV5AT41</accession>